<organism evidence="2">
    <name type="scientific">Strongyloides ratti</name>
    <name type="common">Parasitic roundworm</name>
    <dbReference type="NCBI Taxonomy" id="34506"/>
    <lineage>
        <taxon>Eukaryota</taxon>
        <taxon>Metazoa</taxon>
        <taxon>Ecdysozoa</taxon>
        <taxon>Nematoda</taxon>
        <taxon>Chromadorea</taxon>
        <taxon>Rhabditida</taxon>
        <taxon>Tylenchina</taxon>
        <taxon>Panagrolaimomorpha</taxon>
        <taxon>Strongyloidoidea</taxon>
        <taxon>Strongyloididae</taxon>
        <taxon>Strongyloides</taxon>
    </lineage>
</organism>
<reference evidence="4" key="2">
    <citation type="submission" date="2020-12" db="UniProtKB">
        <authorList>
            <consortium name="WormBaseParasite"/>
        </authorList>
    </citation>
    <scope>IDENTIFICATION</scope>
</reference>
<dbReference type="WBParaSite" id="SRAE_2000074400.1">
    <property type="protein sequence ID" value="SRAE_2000074400.1"/>
    <property type="gene ID" value="WBGene00260944"/>
</dbReference>
<feature type="region of interest" description="Disordered" evidence="1">
    <location>
        <begin position="1"/>
        <end position="42"/>
    </location>
</feature>
<proteinExistence type="predicted"/>
<dbReference type="AlphaFoldDB" id="A0A090MXV1"/>
<reference evidence="2 3" key="1">
    <citation type="submission" date="2014-09" db="EMBL/GenBank/DDBJ databases">
        <authorList>
            <person name="Martin A.A."/>
        </authorList>
    </citation>
    <scope>NUCLEOTIDE SEQUENCE</scope>
    <source>
        <strain evidence="3">ED321</strain>
        <strain evidence="2">ED321 Heterogonic</strain>
    </source>
</reference>
<dbReference type="EMBL" id="LN609529">
    <property type="protein sequence ID" value="CEF66074.1"/>
    <property type="molecule type" value="Genomic_DNA"/>
</dbReference>
<feature type="compositionally biased region" description="Low complexity" evidence="1">
    <location>
        <begin position="26"/>
        <end position="42"/>
    </location>
</feature>
<name>A0A090MXV1_STRRB</name>
<dbReference type="WormBase" id="SRAE_2000074400">
    <property type="protein sequence ID" value="SRP05536"/>
    <property type="gene ID" value="WBGene00260944"/>
</dbReference>
<sequence>MSLSSSTSTPEDDDSTFYMSTGSLISSTNDEYSTTESDSTSTTKVDSLISGKLKKYLKKYNLEFFKNGCTNKFIDLSNLPEVDPSSDTQLFYYEKNFVSKNQMEHLMDIKAEEQKHSMDLTNYEILDSCDVMKKVANRKDCSTCHENCESCHISHAKKWYDKLNVSSKKDNSQISDSDSLTFKSSFKEKYYTSLYCHPYNLSKYGSNLFTTYKNIEKEAQNSRLTKYRKILVDDEFEFVDDSQSIYKENKKKVKKINKL</sequence>
<evidence type="ECO:0000313" key="5">
    <source>
        <dbReference type="WormBase" id="SRAE_2000074400"/>
    </source>
</evidence>
<evidence type="ECO:0000256" key="1">
    <source>
        <dbReference type="SAM" id="MobiDB-lite"/>
    </source>
</evidence>
<evidence type="ECO:0000313" key="3">
    <source>
        <dbReference type="Proteomes" id="UP000035682"/>
    </source>
</evidence>
<keyword evidence="3" id="KW-1185">Reference proteome</keyword>
<evidence type="ECO:0000313" key="4">
    <source>
        <dbReference type="WBParaSite" id="SRAE_2000074400.1"/>
    </source>
</evidence>
<dbReference type="RefSeq" id="XP_024505274.1">
    <property type="nucleotide sequence ID" value="XM_024651614.1"/>
</dbReference>
<protein>
    <submittedName>
        <fullName evidence="2 4">Uncharacterized protein</fullName>
    </submittedName>
</protein>
<dbReference type="Proteomes" id="UP000035682">
    <property type="component" value="Unplaced"/>
</dbReference>
<evidence type="ECO:0000313" key="2">
    <source>
        <dbReference type="EMBL" id="CEF66074.1"/>
    </source>
</evidence>
<gene>
    <name evidence="2 4 5" type="ORF">SRAE_2000074400</name>
</gene>
<dbReference type="CTD" id="36378438"/>
<dbReference type="GeneID" id="36378438"/>
<accession>A0A090MXV1</accession>